<feature type="region of interest" description="Disordered" evidence="6">
    <location>
        <begin position="248"/>
        <end position="313"/>
    </location>
</feature>
<evidence type="ECO:0000256" key="5">
    <source>
        <dbReference type="ARBA" id="ARBA00023163"/>
    </source>
</evidence>
<evidence type="ECO:0000259" key="7">
    <source>
        <dbReference type="Pfam" id="PF08281"/>
    </source>
</evidence>
<dbReference type="InterPro" id="IPR036388">
    <property type="entry name" value="WH-like_DNA-bd_sf"/>
</dbReference>
<protein>
    <submittedName>
        <fullName evidence="8">RNA polymerase sigma factor</fullName>
    </submittedName>
</protein>
<dbReference type="PANTHER" id="PTHR43133:SF8">
    <property type="entry name" value="RNA POLYMERASE SIGMA FACTOR HI_1459-RELATED"/>
    <property type="match status" value="1"/>
</dbReference>
<feature type="region of interest" description="Disordered" evidence="6">
    <location>
        <begin position="76"/>
        <end position="102"/>
    </location>
</feature>
<feature type="compositionally biased region" description="Pro residues" evidence="6">
    <location>
        <begin position="251"/>
        <end position="266"/>
    </location>
</feature>
<evidence type="ECO:0000256" key="2">
    <source>
        <dbReference type="ARBA" id="ARBA00023015"/>
    </source>
</evidence>
<feature type="domain" description="RNA polymerase sigma factor 70 region 4 type 2" evidence="7">
    <location>
        <begin position="111"/>
        <end position="163"/>
    </location>
</feature>
<dbReference type="SUPFAM" id="SSF88659">
    <property type="entry name" value="Sigma3 and sigma4 domains of RNA polymerase sigma factors"/>
    <property type="match status" value="1"/>
</dbReference>
<feature type="compositionally biased region" description="Basic and acidic residues" evidence="6">
    <location>
        <begin position="76"/>
        <end position="95"/>
    </location>
</feature>
<evidence type="ECO:0000256" key="3">
    <source>
        <dbReference type="ARBA" id="ARBA00023082"/>
    </source>
</evidence>
<evidence type="ECO:0000313" key="9">
    <source>
        <dbReference type="Proteomes" id="UP001160301"/>
    </source>
</evidence>
<proteinExistence type="inferred from homology"/>
<feature type="compositionally biased region" description="Low complexity" evidence="6">
    <location>
        <begin position="267"/>
        <end position="284"/>
    </location>
</feature>
<evidence type="ECO:0000256" key="4">
    <source>
        <dbReference type="ARBA" id="ARBA00023125"/>
    </source>
</evidence>
<dbReference type="PANTHER" id="PTHR43133">
    <property type="entry name" value="RNA POLYMERASE ECF-TYPE SIGMA FACTO"/>
    <property type="match status" value="1"/>
</dbReference>
<dbReference type="Gene3D" id="1.10.10.10">
    <property type="entry name" value="Winged helix-like DNA-binding domain superfamily/Winged helix DNA-binding domain"/>
    <property type="match status" value="1"/>
</dbReference>
<dbReference type="InterPro" id="IPR013324">
    <property type="entry name" value="RNA_pol_sigma_r3/r4-like"/>
</dbReference>
<dbReference type="SUPFAM" id="SSF88946">
    <property type="entry name" value="Sigma2 domain of RNA polymerase sigma factors"/>
    <property type="match status" value="1"/>
</dbReference>
<dbReference type="InterPro" id="IPR039425">
    <property type="entry name" value="RNA_pol_sigma-70-like"/>
</dbReference>
<organism evidence="8 9">
    <name type="scientific">Polyangium sorediatum</name>
    <dbReference type="NCBI Taxonomy" id="889274"/>
    <lineage>
        <taxon>Bacteria</taxon>
        <taxon>Pseudomonadati</taxon>
        <taxon>Myxococcota</taxon>
        <taxon>Polyangia</taxon>
        <taxon>Polyangiales</taxon>
        <taxon>Polyangiaceae</taxon>
        <taxon>Polyangium</taxon>
    </lineage>
</organism>
<accession>A0ABT6NVH9</accession>
<dbReference type="NCBIfam" id="TIGR02937">
    <property type="entry name" value="sigma70-ECF"/>
    <property type="match status" value="1"/>
</dbReference>
<name>A0ABT6NVH9_9BACT</name>
<keyword evidence="3" id="KW-0731">Sigma factor</keyword>
<keyword evidence="2" id="KW-0805">Transcription regulation</keyword>
<gene>
    <name evidence="8" type="ORF">QHF89_21825</name>
</gene>
<sequence length="313" mass="33658">MARTTIPSPLTTELVALRSQVAGLLQRRSDALATDRMQELMLRAFAALSDYTPHPDGVCPFLFGIAKNLRSEEKRRARREREHFCPDLGDAERTATPDASPEEGTFRFEARRALLSALMTLSPEQLAVLILVDLAECSCSEAAELLDIPLGTVKSRLLAARTNMQRALGPKEQYLGAVPLAFFRRRALVRRLVDYVYPFGHLLLASLFFALYRPLPPEAPAVATGAAHVIGASAAGVAKAAEVLGSATAPTPSPLSSPPLSSPPLSSPLLSSPPLTTPLLTTPAQRTAPSPDPFVVKPSSRRHSPVGGKGWSW</sequence>
<reference evidence="8 9" key="1">
    <citation type="submission" date="2023-04" db="EMBL/GenBank/DDBJ databases">
        <title>The genome sequence of Polyangium sorediatum DSM14670.</title>
        <authorList>
            <person name="Zhang X."/>
        </authorList>
    </citation>
    <scope>NUCLEOTIDE SEQUENCE [LARGE SCALE GENOMIC DNA]</scope>
    <source>
        <strain evidence="8 9">DSM 14670</strain>
    </source>
</reference>
<evidence type="ECO:0000313" key="8">
    <source>
        <dbReference type="EMBL" id="MDI1432152.1"/>
    </source>
</evidence>
<comment type="caution">
    <text evidence="8">The sequence shown here is derived from an EMBL/GenBank/DDBJ whole genome shotgun (WGS) entry which is preliminary data.</text>
</comment>
<dbReference type="Gene3D" id="1.10.1740.10">
    <property type="match status" value="1"/>
</dbReference>
<dbReference type="Proteomes" id="UP001160301">
    <property type="component" value="Unassembled WGS sequence"/>
</dbReference>
<keyword evidence="9" id="KW-1185">Reference proteome</keyword>
<dbReference type="InterPro" id="IPR013325">
    <property type="entry name" value="RNA_pol_sigma_r2"/>
</dbReference>
<dbReference type="Pfam" id="PF08281">
    <property type="entry name" value="Sigma70_r4_2"/>
    <property type="match status" value="1"/>
</dbReference>
<evidence type="ECO:0000256" key="6">
    <source>
        <dbReference type="SAM" id="MobiDB-lite"/>
    </source>
</evidence>
<dbReference type="RefSeq" id="WP_284720784.1">
    <property type="nucleotide sequence ID" value="NZ_JARZHI010000019.1"/>
</dbReference>
<comment type="similarity">
    <text evidence="1">Belongs to the sigma-70 factor family. ECF subfamily.</text>
</comment>
<dbReference type="InterPro" id="IPR014284">
    <property type="entry name" value="RNA_pol_sigma-70_dom"/>
</dbReference>
<keyword evidence="4" id="KW-0238">DNA-binding</keyword>
<dbReference type="EMBL" id="JARZHI010000019">
    <property type="protein sequence ID" value="MDI1432152.1"/>
    <property type="molecule type" value="Genomic_DNA"/>
</dbReference>
<dbReference type="InterPro" id="IPR013249">
    <property type="entry name" value="RNA_pol_sigma70_r4_t2"/>
</dbReference>
<keyword evidence="5" id="KW-0804">Transcription</keyword>
<evidence type="ECO:0000256" key="1">
    <source>
        <dbReference type="ARBA" id="ARBA00010641"/>
    </source>
</evidence>